<comment type="caution">
    <text evidence="1">The sequence shown here is derived from an EMBL/GenBank/DDBJ whole genome shotgun (WGS) entry which is preliminary data.</text>
</comment>
<protein>
    <submittedName>
        <fullName evidence="1">Uncharacterized protein</fullName>
    </submittedName>
</protein>
<name>A0AAE1TY36_9EUCA</name>
<evidence type="ECO:0000313" key="1">
    <source>
        <dbReference type="EMBL" id="KAK4302883.1"/>
    </source>
</evidence>
<reference evidence="1" key="1">
    <citation type="submission" date="2023-11" db="EMBL/GenBank/DDBJ databases">
        <title>Genome assemblies of two species of porcelain crab, Petrolisthes cinctipes and Petrolisthes manimaculis (Anomura: Porcellanidae).</title>
        <authorList>
            <person name="Angst P."/>
        </authorList>
    </citation>
    <scope>NUCLEOTIDE SEQUENCE</scope>
    <source>
        <strain evidence="1">PB745_02</strain>
        <tissue evidence="1">Gill</tissue>
    </source>
</reference>
<proteinExistence type="predicted"/>
<dbReference type="Proteomes" id="UP001292094">
    <property type="component" value="Unassembled WGS sequence"/>
</dbReference>
<evidence type="ECO:0000313" key="2">
    <source>
        <dbReference type="Proteomes" id="UP001292094"/>
    </source>
</evidence>
<dbReference type="AlphaFoldDB" id="A0AAE1TY36"/>
<keyword evidence="2" id="KW-1185">Reference proteome</keyword>
<dbReference type="EMBL" id="JAWZYT010002652">
    <property type="protein sequence ID" value="KAK4302883.1"/>
    <property type="molecule type" value="Genomic_DNA"/>
</dbReference>
<accession>A0AAE1TY36</accession>
<gene>
    <name evidence="1" type="ORF">Pmani_025063</name>
</gene>
<sequence length="131" mass="15613">MSLSIMWRRDGEVVERKVLIDYVCVDERVRKSVVDAKVYRGIGGGVSDHYVVVVRLKAQMKWVKRARGGREGRGVRMRVERLQEEEYNEEFRRVVERRLEMFNLEQMEEVDECSLEPFKGERRTSRSEMAR</sequence>
<organism evidence="1 2">
    <name type="scientific">Petrolisthes manimaculis</name>
    <dbReference type="NCBI Taxonomy" id="1843537"/>
    <lineage>
        <taxon>Eukaryota</taxon>
        <taxon>Metazoa</taxon>
        <taxon>Ecdysozoa</taxon>
        <taxon>Arthropoda</taxon>
        <taxon>Crustacea</taxon>
        <taxon>Multicrustacea</taxon>
        <taxon>Malacostraca</taxon>
        <taxon>Eumalacostraca</taxon>
        <taxon>Eucarida</taxon>
        <taxon>Decapoda</taxon>
        <taxon>Pleocyemata</taxon>
        <taxon>Anomura</taxon>
        <taxon>Galatheoidea</taxon>
        <taxon>Porcellanidae</taxon>
        <taxon>Petrolisthes</taxon>
    </lineage>
</organism>